<evidence type="ECO:0000256" key="1">
    <source>
        <dbReference type="SAM" id="MobiDB-lite"/>
    </source>
</evidence>
<feature type="region of interest" description="Disordered" evidence="1">
    <location>
        <begin position="1"/>
        <end position="81"/>
    </location>
</feature>
<proteinExistence type="predicted"/>
<organism evidence="3 4">
    <name type="scientific">Alistipes onderdonkii</name>
    <dbReference type="NCBI Taxonomy" id="328813"/>
    <lineage>
        <taxon>Bacteria</taxon>
        <taxon>Pseudomonadati</taxon>
        <taxon>Bacteroidota</taxon>
        <taxon>Bacteroidia</taxon>
        <taxon>Bacteroidales</taxon>
        <taxon>Rikenellaceae</taxon>
        <taxon>Alistipes</taxon>
    </lineage>
</organism>
<dbReference type="RefSeq" id="WP_087400953.1">
    <property type="nucleotide sequence ID" value="NZ_NFHB01000001.1"/>
</dbReference>
<feature type="compositionally biased region" description="Basic and acidic residues" evidence="1">
    <location>
        <begin position="31"/>
        <end position="40"/>
    </location>
</feature>
<dbReference type="InterPro" id="IPR011576">
    <property type="entry name" value="Pyridox_Oxase_N"/>
</dbReference>
<accession>A0A1Y3R5B0</accession>
<dbReference type="Proteomes" id="UP000195772">
    <property type="component" value="Unassembled WGS sequence"/>
</dbReference>
<dbReference type="AlphaFoldDB" id="A0A1Y3R5B0"/>
<dbReference type="InterPro" id="IPR012349">
    <property type="entry name" value="Split_barrel_FMN-bd"/>
</dbReference>
<dbReference type="EMBL" id="NFHB01000001">
    <property type="protein sequence ID" value="OUN04849.1"/>
    <property type="molecule type" value="Genomic_DNA"/>
</dbReference>
<reference evidence="4" key="1">
    <citation type="submission" date="2017-04" db="EMBL/GenBank/DDBJ databases">
        <title>Function of individual gut microbiota members based on whole genome sequencing of pure cultures obtained from chicken caecum.</title>
        <authorList>
            <person name="Medvecky M."/>
            <person name="Cejkova D."/>
            <person name="Polansky O."/>
            <person name="Karasova D."/>
            <person name="Kubasova T."/>
            <person name="Cizek A."/>
            <person name="Rychlik I."/>
        </authorList>
    </citation>
    <scope>NUCLEOTIDE SEQUENCE [LARGE SCALE GENOMIC DNA]</scope>
    <source>
        <strain evidence="4">An90</strain>
    </source>
</reference>
<gene>
    <name evidence="3" type="ORF">B5G41_00625</name>
</gene>
<dbReference type="eggNOG" id="COG3787">
    <property type="taxonomic scope" value="Bacteria"/>
</dbReference>
<dbReference type="SUPFAM" id="SSF50475">
    <property type="entry name" value="FMN-binding split barrel"/>
    <property type="match status" value="1"/>
</dbReference>
<evidence type="ECO:0000259" key="2">
    <source>
        <dbReference type="Pfam" id="PF01243"/>
    </source>
</evidence>
<sequence>MAATTGKGHLPADMPESRDQEPLDNRPGGRTRTEAIRETGKAPGNAGEQTGTPRKKSGIPEKTGNPEDTAESTGAQEAKHKAGVDARIVRFLKKHHVLTLATSGEGAPYCSNAFYCYDAERNLLIFTSDMATRHAQQMARNPCVAASVVLETKVVGRVQGLQLCGKAERADEAARRAYLKRFPYAVLAELTLWAIAPDFMKFTDNTLGFGKKLIWNNR</sequence>
<feature type="compositionally biased region" description="Basic and acidic residues" evidence="1">
    <location>
        <begin position="15"/>
        <end position="24"/>
    </location>
</feature>
<name>A0A1Y3R5B0_9BACT</name>
<dbReference type="Pfam" id="PF01243">
    <property type="entry name" value="PNPOx_N"/>
    <property type="match status" value="1"/>
</dbReference>
<feature type="domain" description="Pyridoxamine 5'-phosphate oxidase N-terminal" evidence="2">
    <location>
        <begin position="86"/>
        <end position="180"/>
    </location>
</feature>
<comment type="caution">
    <text evidence="3">The sequence shown here is derived from an EMBL/GenBank/DDBJ whole genome shotgun (WGS) entry which is preliminary data.</text>
</comment>
<evidence type="ECO:0000313" key="3">
    <source>
        <dbReference type="EMBL" id="OUN04849.1"/>
    </source>
</evidence>
<dbReference type="Gene3D" id="2.30.110.10">
    <property type="entry name" value="Electron Transport, Fmn-binding Protein, Chain A"/>
    <property type="match status" value="1"/>
</dbReference>
<evidence type="ECO:0000313" key="4">
    <source>
        <dbReference type="Proteomes" id="UP000195772"/>
    </source>
</evidence>
<protein>
    <recommendedName>
        <fullName evidence="2">Pyridoxamine 5'-phosphate oxidase N-terminal domain-containing protein</fullName>
    </recommendedName>
</protein>
<dbReference type="OrthoDB" id="663512at2"/>